<reference evidence="1 2" key="1">
    <citation type="submission" date="2024-10" db="EMBL/GenBank/DDBJ databases">
        <title>The Natural Products Discovery Center: Release of the First 8490 Sequenced Strains for Exploring Actinobacteria Biosynthetic Diversity.</title>
        <authorList>
            <person name="Kalkreuter E."/>
            <person name="Kautsar S.A."/>
            <person name="Yang D."/>
            <person name="Bader C.D."/>
            <person name="Teijaro C.N."/>
            <person name="Fluegel L."/>
            <person name="Davis C.M."/>
            <person name="Simpson J.R."/>
            <person name="Lauterbach L."/>
            <person name="Steele A.D."/>
            <person name="Gui C."/>
            <person name="Meng S."/>
            <person name="Li G."/>
            <person name="Viehrig K."/>
            <person name="Ye F."/>
            <person name="Su P."/>
            <person name="Kiefer A.F."/>
            <person name="Nichols A."/>
            <person name="Cepeda A.J."/>
            <person name="Yan W."/>
            <person name="Fan B."/>
            <person name="Jiang Y."/>
            <person name="Adhikari A."/>
            <person name="Zheng C.-J."/>
            <person name="Schuster L."/>
            <person name="Cowan T.M."/>
            <person name="Smanski M.J."/>
            <person name="Chevrette M.G."/>
            <person name="De Carvalho L.P.S."/>
            <person name="Shen B."/>
        </authorList>
    </citation>
    <scope>NUCLEOTIDE SEQUENCE [LARGE SCALE GENOMIC DNA]</scope>
    <source>
        <strain evidence="1 2">NPDC007147</strain>
    </source>
</reference>
<name>A0ABW6KZ27_9ACTN</name>
<dbReference type="Proteomes" id="UP001601197">
    <property type="component" value="Unassembled WGS sequence"/>
</dbReference>
<evidence type="ECO:0000313" key="1">
    <source>
        <dbReference type="EMBL" id="MFE9171823.1"/>
    </source>
</evidence>
<comment type="caution">
    <text evidence="1">The sequence shown here is derived from an EMBL/GenBank/DDBJ whole genome shotgun (WGS) entry which is preliminary data.</text>
</comment>
<dbReference type="RefSeq" id="WP_388348992.1">
    <property type="nucleotide sequence ID" value="NZ_JBIAFJ010000018.1"/>
</dbReference>
<proteinExistence type="predicted"/>
<protein>
    <submittedName>
        <fullName evidence="1">Uncharacterized protein</fullName>
    </submittedName>
</protein>
<accession>A0ABW6KZ27</accession>
<evidence type="ECO:0000313" key="2">
    <source>
        <dbReference type="Proteomes" id="UP001601197"/>
    </source>
</evidence>
<keyword evidence="2" id="KW-1185">Reference proteome</keyword>
<gene>
    <name evidence="1" type="ORF">ACFYNZ_20345</name>
</gene>
<sequence>MREPTSIMPVVLQAPAPVVAQTLGYHDKSTTRIATTSQLRGRVRAAGGLLDTSLHDPAGLGERDLTHEPLRGALPWLPREDAFRHRAARPLCPVGPQPTQ</sequence>
<dbReference type="EMBL" id="JBIAFJ010000018">
    <property type="protein sequence ID" value="MFE9171823.1"/>
    <property type="molecule type" value="Genomic_DNA"/>
</dbReference>
<organism evidence="1 2">
    <name type="scientific">Streptomyces kebangsaanensis</name>
    <dbReference type="NCBI Taxonomy" id="864058"/>
    <lineage>
        <taxon>Bacteria</taxon>
        <taxon>Bacillati</taxon>
        <taxon>Actinomycetota</taxon>
        <taxon>Actinomycetes</taxon>
        <taxon>Kitasatosporales</taxon>
        <taxon>Streptomycetaceae</taxon>
        <taxon>Streptomyces</taxon>
    </lineage>
</organism>